<organism evidence="2 3">
    <name type="scientific">Blepharisma stoltei</name>
    <dbReference type="NCBI Taxonomy" id="1481888"/>
    <lineage>
        <taxon>Eukaryota</taxon>
        <taxon>Sar</taxon>
        <taxon>Alveolata</taxon>
        <taxon>Ciliophora</taxon>
        <taxon>Postciliodesmatophora</taxon>
        <taxon>Heterotrichea</taxon>
        <taxon>Heterotrichida</taxon>
        <taxon>Blepharismidae</taxon>
        <taxon>Blepharisma</taxon>
    </lineage>
</organism>
<protein>
    <submittedName>
        <fullName evidence="2">Uncharacterized protein</fullName>
    </submittedName>
</protein>
<comment type="caution">
    <text evidence="2">The sequence shown here is derived from an EMBL/GenBank/DDBJ whole genome shotgun (WGS) entry which is preliminary data.</text>
</comment>
<evidence type="ECO:0000256" key="1">
    <source>
        <dbReference type="SAM" id="MobiDB-lite"/>
    </source>
</evidence>
<gene>
    <name evidence="2" type="ORF">BSTOLATCC_MIC8484</name>
</gene>
<dbReference type="AlphaFoldDB" id="A0AAU9IUN7"/>
<evidence type="ECO:0000313" key="2">
    <source>
        <dbReference type="EMBL" id="CAG9313210.1"/>
    </source>
</evidence>
<reference evidence="2" key="1">
    <citation type="submission" date="2021-09" db="EMBL/GenBank/DDBJ databases">
        <authorList>
            <consortium name="AG Swart"/>
            <person name="Singh M."/>
            <person name="Singh A."/>
            <person name="Seah K."/>
            <person name="Emmerich C."/>
        </authorList>
    </citation>
    <scope>NUCLEOTIDE SEQUENCE</scope>
    <source>
        <strain evidence="2">ATCC30299</strain>
    </source>
</reference>
<dbReference type="EMBL" id="CAJZBQ010000010">
    <property type="protein sequence ID" value="CAG9313210.1"/>
    <property type="molecule type" value="Genomic_DNA"/>
</dbReference>
<sequence>MESTHLTTSLSSNLLHFSSDFPLNNRSHTKQKLLENAMNKESFLWSNQEDSSRSLTNHSRSKSLNHNFNKIQISLSKAQKNYYQEKEKTPKKINQSPDLNKKKTHYKVNSVEIQQERKVNKSVEGIRSSADNFNRRKASLIWPNEEKVGFLSKNYSMAQNENQQRQKTVSSIKSKNIIDLNKSKNNHDWNEISGCIAYLLCEVDPKIKITNEKHMKKEMMLYFNDLNHVIQMLKKLPWFLKEKRISKTNITKSHQNFLKADLSKLPSNSKTPKIIKLLKSIFSSLKIEDHDKKELKGNGNNALQSKCDEDIKIITDPEKSLIESIEQKKEVENIVEIEVECINKQDALISAQTSELIDEKLFTLKVSNQAEENNEHIETDSSNFVPIQDSLSGDNPIKYLDECNETKASNQAEEIGEHIKTDSSNFLPIQDSLCGDNLLKCPYTYDEIKTSNQTEEIYEHIETDSSNFLSMQDSSNGDNPLKCPYIYYDESSFSSFEWSENFRSLSRLSSDSGASKSSLLQRFYQKSGYIAKEPQILSEILINPGIPPLISDNDTPNFSSKSKAEQSPIRKILIPSNKVSSASPIPYKSPAIKPKSVQITPRKNENCLDSARKSNEFNKRVEEKNKFNSEAKCNKILEEKFQVFLERKLKEDKSQKNSQFQKKHNWMSEFKNCIEMIEIGKEFEKEIIHKAKRFFISHLSDRLYNRILVKAQKHIEEEQNRYAYDMEIQEAQADVAKEKQKLQEVLSKYYK</sequence>
<dbReference type="Proteomes" id="UP001162131">
    <property type="component" value="Unassembled WGS sequence"/>
</dbReference>
<name>A0AAU9IUN7_9CILI</name>
<proteinExistence type="predicted"/>
<keyword evidence="3" id="KW-1185">Reference proteome</keyword>
<accession>A0AAU9IUN7</accession>
<evidence type="ECO:0000313" key="3">
    <source>
        <dbReference type="Proteomes" id="UP001162131"/>
    </source>
</evidence>
<feature type="region of interest" description="Disordered" evidence="1">
    <location>
        <begin position="82"/>
        <end position="102"/>
    </location>
</feature>